<protein>
    <recommendedName>
        <fullName evidence="2">Aminoglycoside phosphotransferase domain-containing protein</fullName>
    </recommendedName>
</protein>
<evidence type="ECO:0000313" key="1">
    <source>
        <dbReference type="EMBL" id="SVB50562.1"/>
    </source>
</evidence>
<organism evidence="1">
    <name type="scientific">marine metagenome</name>
    <dbReference type="NCBI Taxonomy" id="408172"/>
    <lineage>
        <taxon>unclassified sequences</taxon>
        <taxon>metagenomes</taxon>
        <taxon>ecological metagenomes</taxon>
    </lineage>
</organism>
<sequence length="149" mass="17064">MRSPLRWLARRKEIRQLSKRSSELEAELSSFLGEPVRLRPAKTKGGYDEIYTVYRGNICTALLRVNSPYRAQKDPIGELEPILPLDGPGRLALEWSAYEKLYSAGLSPKPLWRACDAIACDYLPWDRASRHLINNRADLWSVIERIIPA</sequence>
<dbReference type="EMBL" id="UINC01044723">
    <property type="protein sequence ID" value="SVB50562.1"/>
    <property type="molecule type" value="Genomic_DNA"/>
</dbReference>
<dbReference type="AlphaFoldDB" id="A0A382EJR8"/>
<accession>A0A382EJR8</accession>
<feature type="non-terminal residue" evidence="1">
    <location>
        <position position="149"/>
    </location>
</feature>
<gene>
    <name evidence="1" type="ORF">METZ01_LOCUS203416</name>
</gene>
<evidence type="ECO:0008006" key="2">
    <source>
        <dbReference type="Google" id="ProtNLM"/>
    </source>
</evidence>
<reference evidence="1" key="1">
    <citation type="submission" date="2018-05" db="EMBL/GenBank/DDBJ databases">
        <authorList>
            <person name="Lanie J.A."/>
            <person name="Ng W.-L."/>
            <person name="Kazmierczak K.M."/>
            <person name="Andrzejewski T.M."/>
            <person name="Davidsen T.M."/>
            <person name="Wayne K.J."/>
            <person name="Tettelin H."/>
            <person name="Glass J.I."/>
            <person name="Rusch D."/>
            <person name="Podicherti R."/>
            <person name="Tsui H.-C.T."/>
            <person name="Winkler M.E."/>
        </authorList>
    </citation>
    <scope>NUCLEOTIDE SEQUENCE</scope>
</reference>
<name>A0A382EJR8_9ZZZZ</name>
<proteinExistence type="predicted"/>